<reference evidence="3 4" key="1">
    <citation type="submission" date="2019-06" db="EMBL/GenBank/DDBJ databases">
        <title>Persicimonas caeni gen. nov., sp. nov., a predatory bacterium isolated from solar saltern.</title>
        <authorList>
            <person name="Wang S."/>
        </authorList>
    </citation>
    <scope>NUCLEOTIDE SEQUENCE [LARGE SCALE GENOMIC DNA]</scope>
    <source>
        <strain evidence="3 4">YN101</strain>
    </source>
</reference>
<proteinExistence type="predicted"/>
<keyword evidence="4" id="KW-1185">Reference proteome</keyword>
<evidence type="ECO:0000259" key="2">
    <source>
        <dbReference type="Pfam" id="PF00144"/>
    </source>
</evidence>
<dbReference type="AlphaFoldDB" id="A0A4Y6PM11"/>
<dbReference type="SUPFAM" id="SSF56601">
    <property type="entry name" value="beta-lactamase/transpeptidase-like"/>
    <property type="match status" value="1"/>
</dbReference>
<dbReference type="PANTHER" id="PTHR43283">
    <property type="entry name" value="BETA-LACTAMASE-RELATED"/>
    <property type="match status" value="1"/>
</dbReference>
<dbReference type="EMBL" id="CP041186">
    <property type="protein sequence ID" value="QDG49253.1"/>
    <property type="molecule type" value="Genomic_DNA"/>
</dbReference>
<protein>
    <submittedName>
        <fullName evidence="3">Beta-lactamase family protein</fullName>
    </submittedName>
</protein>
<accession>A0A4Y6PM11</accession>
<sequence length="382" mass="42096">MNLDKARHILRDAVADDVDQIGKTKVCSAIQAIVWHDGELVLDEALGRTHLETNYNPPSEPLRADTPMDIASLTKPLVTATLAMQAVDEGLARLDDRVADLYPAWSLGASSRGEATLLDLLNHSSGLPAWEKFYLSHPVDPSPTMAYTTRKALFRRIARTPLQSRPTGRHCYSDLGYILLAGILEGLYDAPLHEVAHDRIFRPLQMEHTRYVARLAGDEPITGAAATEKCARRERVVIGTVHDENTDIMGGVSGHAGVFSTAGDLLRFCRHIWEIDQGKLEYGGIISREVLRFCLSEEARGADGHHLGGWDTPSGQLSSAGRGFQAGNTVGHLGFTGTSFWIERDRGLIAILLTNRVYPTRDNELIKELRVKFHEAVLPPRG</sequence>
<feature type="domain" description="Beta-lactamase-related" evidence="2">
    <location>
        <begin position="17"/>
        <end position="367"/>
    </location>
</feature>
<gene>
    <name evidence="3" type="ORF">FIV42_00395</name>
</gene>
<organism evidence="3 4">
    <name type="scientific">Persicimonas caeni</name>
    <dbReference type="NCBI Taxonomy" id="2292766"/>
    <lineage>
        <taxon>Bacteria</taxon>
        <taxon>Deltaproteobacteria</taxon>
        <taxon>Bradymonadales</taxon>
        <taxon>Bradymonadaceae</taxon>
        <taxon>Persicimonas</taxon>
    </lineage>
</organism>
<evidence type="ECO:0000313" key="3">
    <source>
        <dbReference type="EMBL" id="QDG49253.1"/>
    </source>
</evidence>
<dbReference type="InterPro" id="IPR012338">
    <property type="entry name" value="Beta-lactam/transpept-like"/>
</dbReference>
<dbReference type="PANTHER" id="PTHR43283:SF11">
    <property type="entry name" value="BETA-LACTAMASE-RELATED DOMAIN-CONTAINING PROTEIN"/>
    <property type="match status" value="1"/>
</dbReference>
<keyword evidence="1" id="KW-0378">Hydrolase</keyword>
<dbReference type="RefSeq" id="WP_141195752.1">
    <property type="nucleotide sequence ID" value="NZ_CP041186.1"/>
</dbReference>
<accession>A0A5B8XYJ2</accession>
<evidence type="ECO:0000313" key="4">
    <source>
        <dbReference type="Proteomes" id="UP000315995"/>
    </source>
</evidence>
<dbReference type="Proteomes" id="UP000315995">
    <property type="component" value="Chromosome"/>
</dbReference>
<dbReference type="OrthoDB" id="9809635at2"/>
<dbReference type="Pfam" id="PF00144">
    <property type="entry name" value="Beta-lactamase"/>
    <property type="match status" value="1"/>
</dbReference>
<dbReference type="Gene3D" id="3.40.710.10">
    <property type="entry name" value="DD-peptidase/beta-lactamase superfamily"/>
    <property type="match status" value="1"/>
</dbReference>
<dbReference type="InterPro" id="IPR001466">
    <property type="entry name" value="Beta-lactam-related"/>
</dbReference>
<dbReference type="InterPro" id="IPR050789">
    <property type="entry name" value="Diverse_Enzym_Activities"/>
</dbReference>
<dbReference type="GO" id="GO:0016787">
    <property type="term" value="F:hydrolase activity"/>
    <property type="evidence" value="ECO:0007669"/>
    <property type="project" value="UniProtKB-KW"/>
</dbReference>
<name>A0A4Y6PM11_PERCE</name>
<evidence type="ECO:0000256" key="1">
    <source>
        <dbReference type="ARBA" id="ARBA00022801"/>
    </source>
</evidence>